<accession>A0A1U7CY36</accession>
<organism evidence="2 3">
    <name type="scientific">Paludisphaera borealis</name>
    <dbReference type="NCBI Taxonomy" id="1387353"/>
    <lineage>
        <taxon>Bacteria</taxon>
        <taxon>Pseudomonadati</taxon>
        <taxon>Planctomycetota</taxon>
        <taxon>Planctomycetia</taxon>
        <taxon>Isosphaerales</taxon>
        <taxon>Isosphaeraceae</taxon>
        <taxon>Paludisphaera</taxon>
    </lineage>
</organism>
<sequence length="278" mass="30994">MRLGYNTNGLAHHRLTDAVALLADEGYQSVAITLDAAALDPYDDPSDLARQTAEIRRLLDRHGLGRVVETGARFLLNPRLKHDPTLMDPDPARRAVRVDFLRRAVDLAVELDSGVVSFWSGILRDGSSEDAAMERLAKALGPVITHAETRGVRLAFEPEPGMFIDTFNRFDQLDQRIRHPLFDLTVDLGHVHCIESGDVAEHVRQWGSRIANVHVEDMNRGVHEHLMFGEGTMDFPPILEALRSVGYSGGLHVELSRHSQMGADAVRRARDFLTPMLD</sequence>
<dbReference type="Pfam" id="PF01261">
    <property type="entry name" value="AP_endonuc_2"/>
    <property type="match status" value="1"/>
</dbReference>
<dbReference type="EMBL" id="CP019082">
    <property type="protein sequence ID" value="APW63808.1"/>
    <property type="molecule type" value="Genomic_DNA"/>
</dbReference>
<dbReference type="Gene3D" id="3.20.20.150">
    <property type="entry name" value="Divalent-metal-dependent TIM barrel enzymes"/>
    <property type="match status" value="1"/>
</dbReference>
<dbReference type="Proteomes" id="UP000186309">
    <property type="component" value="Chromosome"/>
</dbReference>
<dbReference type="InterPro" id="IPR050312">
    <property type="entry name" value="IolE/XylAMocC-like"/>
</dbReference>
<dbReference type="KEGG" id="pbor:BSF38_05385"/>
<dbReference type="EC" id="5.1.3.22" evidence="2"/>
<evidence type="ECO:0000259" key="1">
    <source>
        <dbReference type="Pfam" id="PF01261"/>
    </source>
</evidence>
<feature type="domain" description="Xylose isomerase-like TIM barrel" evidence="1">
    <location>
        <begin position="19"/>
        <end position="274"/>
    </location>
</feature>
<dbReference type="GO" id="GO:0034015">
    <property type="term" value="F:L-ribulose-5-phosphate 3-epimerase activity"/>
    <property type="evidence" value="ECO:0007669"/>
    <property type="project" value="UniProtKB-EC"/>
</dbReference>
<reference evidence="3" key="1">
    <citation type="submission" date="2016-12" db="EMBL/GenBank/DDBJ databases">
        <title>Comparative genomics of four Isosphaeraceae planctomycetes: a common pool of plasmids and glycoside hydrolase genes.</title>
        <authorList>
            <person name="Ivanova A."/>
        </authorList>
    </citation>
    <scope>NUCLEOTIDE SEQUENCE [LARGE SCALE GENOMIC DNA]</scope>
    <source>
        <strain evidence="3">PX4</strain>
    </source>
</reference>
<evidence type="ECO:0000313" key="3">
    <source>
        <dbReference type="Proteomes" id="UP000186309"/>
    </source>
</evidence>
<dbReference type="OrthoDB" id="1900402at2"/>
<dbReference type="SUPFAM" id="SSF51658">
    <property type="entry name" value="Xylose isomerase-like"/>
    <property type="match status" value="1"/>
</dbReference>
<name>A0A1U7CY36_9BACT</name>
<keyword evidence="2" id="KW-0413">Isomerase</keyword>
<dbReference type="STRING" id="1387353.BSF38_05385"/>
<dbReference type="PANTHER" id="PTHR12110">
    <property type="entry name" value="HYDROXYPYRUVATE ISOMERASE"/>
    <property type="match status" value="1"/>
</dbReference>
<keyword evidence="3" id="KW-1185">Reference proteome</keyword>
<evidence type="ECO:0000313" key="2">
    <source>
        <dbReference type="EMBL" id="APW63808.1"/>
    </source>
</evidence>
<dbReference type="PANTHER" id="PTHR12110:SF52">
    <property type="entry name" value="XYLOSE ISOMERASE"/>
    <property type="match status" value="1"/>
</dbReference>
<protein>
    <submittedName>
        <fullName evidence="2">L-ribulose-5-phosphate 3-epimerase UlaE</fullName>
        <ecNumber evidence="2">5.1.3.22</ecNumber>
    </submittedName>
</protein>
<dbReference type="AlphaFoldDB" id="A0A1U7CY36"/>
<dbReference type="InterPro" id="IPR013022">
    <property type="entry name" value="Xyl_isomerase-like_TIM-brl"/>
</dbReference>
<dbReference type="InterPro" id="IPR036237">
    <property type="entry name" value="Xyl_isomerase-like_sf"/>
</dbReference>
<dbReference type="RefSeq" id="WP_076350115.1">
    <property type="nucleotide sequence ID" value="NZ_CP019082.1"/>
</dbReference>
<proteinExistence type="predicted"/>
<gene>
    <name evidence="2" type="primary">ulaE_2</name>
    <name evidence="2" type="ORF">BSF38_05385</name>
</gene>